<sequence>MIHNLSRIVTVVTLLFFAKTSFAQPRVVAESPQVSSIGRYWDIPVGGYTGTPDINLPLYKLQIGGLELPITMSYHASGVKVKDEASWVGLGWTLNVGGMINKVVNGEEDTQTGLELRGDLAWHGPNRIKVNLSRTMLKGFLSADKDFLRNIMFSPYNKTRYQYSDLMEGYKDLDFINMRYLSNTGLYLYGNDPLRATPSLIDIKAFGKNDFSPDLYLCNVNGMSGSWMYGLDNKPHEIKANNFKIEGGPSAWKITDAKGIQYHFNDYGKTTKLAKTYFTYTPGYALSTRTSIDSLADSTYKYNSNISSAYLNKMISPTGEEINIYYSKKVYSNYHTPTIIHNKEWMSGEFDLGGPLPPESLPNSYYNDAISAMMQAFPKPDDIIYTSTIEQSSVEEFYPDSITSRKELIKFIKLPRVDIPNGIRLSEIQIYSKTSQGLKLVKQILFDNDQYFALRAPSLKDTDKRLKLGGIENKGAINGQASLGDKFSFLYDNSPLPSKSNYNGGINNILKVPDQRGDNQDNYGYISYLNTPYNVYRDNIDVKNNQAGILQKIIYPTGGYMEYKYESNRYDTGDLGAGLRVKETTLKMGDSLLLKQEYSYIHGTQLTFNQFTNKQEAFKVVMEYKDALSNINARAITYNHTLSTAPYRSINLGGYGSDLFVYANIEVSEMGSVNKGKTSYQFSTSDNDFKEKEDLIRSFSVGTPVQDMPSTYPLGNFISFNFPQIKYSSSLGNLLKKTVFRYSNDGYKKVLEEENKYLTNAESRGPDQTTKENSDLPVYRKSSLVWDLRFSSMAPDKNNPGVSVTTPPPFPGEFGARGFWSVSSVYLPPMAQGFNDLIDDQMFMLTDPKVTKRYWYPSQILMNNISPFYKKIAQTTVRTYDMNDDSKFVEQIKKFDYDTAEDIDANKITDILSKENTLEHVYLYAKDARINQLDAKHILSEVVESSVYNTSNSIRNLISLEKNTYYPDRPLLFEKLKLDVPKNLFNAEFIINKYDANSNVLEVSNSAGVKKAYRWNKAKTFPIAECINATESEFFYESFEDNGVVSDAHTGVASFNGSYNTASFFTKPENGRKYLISYWYVSNGAWKHSGDLIYSGQVLTGTLDDIRIFPENSGLSTYTYDSSFGITSRTDERNYTTFYNYDEFGRLKNTKDQNQNIIKTYDYNYSTNPNWVDVACNCLIDQTGVNTGQVTKTQKNFNPRSGVTYNTLRSVTITDREICPFINARLTQLISKNDCTEGTGSKEEYTIPAGQYSSLISQQDADSKALQSISTLGQAFANQNGVCTASFKVENFVNDNNSTITVKFTNISTLKVYEVTAKGGGGVNAKRNISIPGGNYKIEIKALGISAPFSAIALNSATANMGYTTPGTIINYTFNNQLIVSGVDYNIIPITELP</sequence>
<name>A0A1H0FEM8_9SPHI</name>
<dbReference type="Proteomes" id="UP000183200">
    <property type="component" value="Unassembled WGS sequence"/>
</dbReference>
<evidence type="ECO:0000313" key="2">
    <source>
        <dbReference type="EMBL" id="SDN93066.1"/>
    </source>
</evidence>
<protein>
    <recommendedName>
        <fullName evidence="1">DUF5977 domain-containing protein</fullName>
    </recommendedName>
</protein>
<dbReference type="EMBL" id="FNGY01000010">
    <property type="protein sequence ID" value="SDN93066.1"/>
    <property type="molecule type" value="Genomic_DNA"/>
</dbReference>
<gene>
    <name evidence="2" type="ORF">SAMN05421820_110156</name>
</gene>
<dbReference type="OrthoDB" id="680656at2"/>
<dbReference type="Pfam" id="PF19404">
    <property type="entry name" value="DUF5977"/>
    <property type="match status" value="1"/>
</dbReference>
<organism evidence="2 3">
    <name type="scientific">Pedobacter steynii</name>
    <dbReference type="NCBI Taxonomy" id="430522"/>
    <lineage>
        <taxon>Bacteria</taxon>
        <taxon>Pseudomonadati</taxon>
        <taxon>Bacteroidota</taxon>
        <taxon>Sphingobacteriia</taxon>
        <taxon>Sphingobacteriales</taxon>
        <taxon>Sphingobacteriaceae</taxon>
        <taxon>Pedobacter</taxon>
    </lineage>
</organism>
<reference evidence="3" key="1">
    <citation type="submission" date="2016-10" db="EMBL/GenBank/DDBJ databases">
        <authorList>
            <person name="Varghese N."/>
            <person name="Submissions S."/>
        </authorList>
    </citation>
    <scope>NUCLEOTIDE SEQUENCE [LARGE SCALE GENOMIC DNA]</scope>
    <source>
        <strain evidence="3">DSM 19110</strain>
    </source>
</reference>
<evidence type="ECO:0000313" key="3">
    <source>
        <dbReference type="Proteomes" id="UP000183200"/>
    </source>
</evidence>
<keyword evidence="3" id="KW-1185">Reference proteome</keyword>
<evidence type="ECO:0000259" key="1">
    <source>
        <dbReference type="Pfam" id="PF19404"/>
    </source>
</evidence>
<accession>A0A1H0FEM8</accession>
<proteinExistence type="predicted"/>
<dbReference type="RefSeq" id="WP_143010541.1">
    <property type="nucleotide sequence ID" value="NZ_FNGY01000010.1"/>
</dbReference>
<dbReference type="InterPro" id="IPR046020">
    <property type="entry name" value="DUF5977"/>
</dbReference>
<feature type="domain" description="DUF5977" evidence="1">
    <location>
        <begin position="1221"/>
        <end position="1284"/>
    </location>
</feature>